<protein>
    <submittedName>
        <fullName evidence="3">Uncharacterized protein</fullName>
    </submittedName>
</protein>
<dbReference type="AlphaFoldDB" id="A0A8H9LJ28"/>
<keyword evidence="2" id="KW-0472">Membrane</keyword>
<reference evidence="3" key="2">
    <citation type="submission" date="2020-09" db="EMBL/GenBank/DDBJ databases">
        <authorList>
            <person name="Sun Q."/>
            <person name="Zhou Y."/>
        </authorList>
    </citation>
    <scope>NUCLEOTIDE SEQUENCE</scope>
    <source>
        <strain evidence="3">CGMCC 4.7138</strain>
    </source>
</reference>
<feature type="region of interest" description="Disordered" evidence="1">
    <location>
        <begin position="34"/>
        <end position="69"/>
    </location>
</feature>
<evidence type="ECO:0000313" key="4">
    <source>
        <dbReference type="Proteomes" id="UP000653480"/>
    </source>
</evidence>
<accession>A0A8H9LJ28</accession>
<dbReference type="InterPro" id="IPR045777">
    <property type="entry name" value="DUF6203"/>
</dbReference>
<sequence length="69" mass="7965">MKRILQLVFTRWLARTPLGMVLLGIGWLFMRRRRTRKQQRPAGSPALREPGRRSGNPSAWRGPAAGNRR</sequence>
<proteinExistence type="predicted"/>
<name>A0A8H9LJ28_9ACTN</name>
<keyword evidence="4" id="KW-1185">Reference proteome</keyword>
<gene>
    <name evidence="3" type="ORF">GCM10011574_57440</name>
</gene>
<keyword evidence="2" id="KW-0812">Transmembrane</keyword>
<dbReference type="Proteomes" id="UP000653480">
    <property type="component" value="Unassembled WGS sequence"/>
</dbReference>
<feature type="transmembrane region" description="Helical" evidence="2">
    <location>
        <begin position="12"/>
        <end position="30"/>
    </location>
</feature>
<evidence type="ECO:0000256" key="2">
    <source>
        <dbReference type="SAM" id="Phobius"/>
    </source>
</evidence>
<evidence type="ECO:0000256" key="1">
    <source>
        <dbReference type="SAM" id="MobiDB-lite"/>
    </source>
</evidence>
<dbReference type="OrthoDB" id="3541231at2"/>
<dbReference type="EMBL" id="BMMN01000013">
    <property type="protein sequence ID" value="GGO25734.1"/>
    <property type="molecule type" value="Genomic_DNA"/>
</dbReference>
<comment type="caution">
    <text evidence="3">The sequence shown here is derived from an EMBL/GenBank/DDBJ whole genome shotgun (WGS) entry which is preliminary data.</text>
</comment>
<organism evidence="3 4">
    <name type="scientific">Microbispora bryophytorum</name>
    <dbReference type="NCBI Taxonomy" id="1460882"/>
    <lineage>
        <taxon>Bacteria</taxon>
        <taxon>Bacillati</taxon>
        <taxon>Actinomycetota</taxon>
        <taxon>Actinomycetes</taxon>
        <taxon>Streptosporangiales</taxon>
        <taxon>Streptosporangiaceae</taxon>
        <taxon>Microbispora</taxon>
    </lineage>
</organism>
<reference evidence="3" key="1">
    <citation type="journal article" date="2014" name="Int. J. Syst. Evol. Microbiol.">
        <title>Complete genome sequence of Corynebacterium casei LMG S-19264T (=DSM 44701T), isolated from a smear-ripened cheese.</title>
        <authorList>
            <consortium name="US DOE Joint Genome Institute (JGI-PGF)"/>
            <person name="Walter F."/>
            <person name="Albersmeier A."/>
            <person name="Kalinowski J."/>
            <person name="Ruckert C."/>
        </authorList>
    </citation>
    <scope>NUCLEOTIDE SEQUENCE</scope>
    <source>
        <strain evidence="3">CGMCC 4.7138</strain>
    </source>
</reference>
<dbReference type="Pfam" id="PF19706">
    <property type="entry name" value="DUF6203"/>
    <property type="match status" value="1"/>
</dbReference>
<keyword evidence="2" id="KW-1133">Transmembrane helix</keyword>
<dbReference type="RefSeq" id="WP_142573179.1">
    <property type="nucleotide sequence ID" value="NZ_BMMN01000013.1"/>
</dbReference>
<evidence type="ECO:0000313" key="3">
    <source>
        <dbReference type="EMBL" id="GGO25734.1"/>
    </source>
</evidence>